<dbReference type="EMBL" id="BAABFO010000001">
    <property type="protein sequence ID" value="GAA4321877.1"/>
    <property type="molecule type" value="Genomic_DNA"/>
</dbReference>
<proteinExistence type="predicted"/>
<dbReference type="RefSeq" id="WP_345245298.1">
    <property type="nucleotide sequence ID" value="NZ_BAABFO010000001.1"/>
</dbReference>
<reference evidence="2" key="1">
    <citation type="journal article" date="2019" name="Int. J. Syst. Evol. Microbiol.">
        <title>The Global Catalogue of Microorganisms (GCM) 10K type strain sequencing project: providing services to taxonomists for standard genome sequencing and annotation.</title>
        <authorList>
            <consortium name="The Broad Institute Genomics Platform"/>
            <consortium name="The Broad Institute Genome Sequencing Center for Infectious Disease"/>
            <person name="Wu L."/>
            <person name="Ma J."/>
        </authorList>
    </citation>
    <scope>NUCLEOTIDE SEQUENCE [LARGE SCALE GENOMIC DNA]</scope>
    <source>
        <strain evidence="2">JCM 17666</strain>
    </source>
</reference>
<comment type="caution">
    <text evidence="1">The sequence shown here is derived from an EMBL/GenBank/DDBJ whole genome shotgun (WGS) entry which is preliminary data.</text>
</comment>
<sequence length="66" mass="7203">MTCTRCTPSTFDLACVDCGVRLIQSARSAGDPKTARRQQEAHLAHIEHLAGREVRDAVVARLREGA</sequence>
<name>A0ABP8GCP1_9BURK</name>
<accession>A0ABP8GCP1</accession>
<organism evidence="1 2">
    <name type="scientific">Pigmentiphaga soli</name>
    <dbReference type="NCBI Taxonomy" id="1007095"/>
    <lineage>
        <taxon>Bacteria</taxon>
        <taxon>Pseudomonadati</taxon>
        <taxon>Pseudomonadota</taxon>
        <taxon>Betaproteobacteria</taxon>
        <taxon>Burkholderiales</taxon>
        <taxon>Alcaligenaceae</taxon>
        <taxon>Pigmentiphaga</taxon>
    </lineage>
</organism>
<evidence type="ECO:0000313" key="1">
    <source>
        <dbReference type="EMBL" id="GAA4321877.1"/>
    </source>
</evidence>
<dbReference type="Proteomes" id="UP001501671">
    <property type="component" value="Unassembled WGS sequence"/>
</dbReference>
<keyword evidence="2" id="KW-1185">Reference proteome</keyword>
<protein>
    <submittedName>
        <fullName evidence="1">Uncharacterized protein</fullName>
    </submittedName>
</protein>
<gene>
    <name evidence="1" type="ORF">GCM10023144_01430</name>
</gene>
<evidence type="ECO:0000313" key="2">
    <source>
        <dbReference type="Proteomes" id="UP001501671"/>
    </source>
</evidence>